<dbReference type="RefSeq" id="WP_307624657.1">
    <property type="nucleotide sequence ID" value="NZ_JAUSZS010000002.1"/>
</dbReference>
<evidence type="ECO:0000313" key="1">
    <source>
        <dbReference type="EMBL" id="MDQ0930378.1"/>
    </source>
</evidence>
<evidence type="ECO:0000313" key="2">
    <source>
        <dbReference type="Proteomes" id="UP001223072"/>
    </source>
</evidence>
<dbReference type="EMBL" id="JAUSZS010000002">
    <property type="protein sequence ID" value="MDQ0930378.1"/>
    <property type="molecule type" value="Genomic_DNA"/>
</dbReference>
<proteinExistence type="predicted"/>
<accession>A0ABU0RF42</accession>
<sequence>MDFLTPAQRTTAEDFAAVQAPDAELPLVQRNPCGCFRVEALALSEVEALFGHPSLTMVMDASGTELKLTEYHPADFRS</sequence>
<name>A0ABU0RF42_9ACTN</name>
<comment type="caution">
    <text evidence="1">The sequence shown here is derived from an EMBL/GenBank/DDBJ whole genome shotgun (WGS) entry which is preliminary data.</text>
</comment>
<dbReference type="Proteomes" id="UP001223072">
    <property type="component" value="Unassembled WGS sequence"/>
</dbReference>
<reference evidence="1 2" key="1">
    <citation type="submission" date="2023-07" db="EMBL/GenBank/DDBJ databases">
        <title>Comparative genomics of wheat-associated soil bacteria to identify genetic determinants of phenazine resistance.</title>
        <authorList>
            <person name="Mouncey N."/>
        </authorList>
    </citation>
    <scope>NUCLEOTIDE SEQUENCE [LARGE SCALE GENOMIC DNA]</scope>
    <source>
        <strain evidence="1 2">W2I16</strain>
    </source>
</reference>
<organism evidence="1 2">
    <name type="scientific">Streptomyces turgidiscabies</name>
    <dbReference type="NCBI Taxonomy" id="85558"/>
    <lineage>
        <taxon>Bacteria</taxon>
        <taxon>Bacillati</taxon>
        <taxon>Actinomycetota</taxon>
        <taxon>Actinomycetes</taxon>
        <taxon>Kitasatosporales</taxon>
        <taxon>Streptomycetaceae</taxon>
        <taxon>Streptomyces</taxon>
    </lineage>
</organism>
<protein>
    <submittedName>
        <fullName evidence="1">Uncharacterized protein</fullName>
    </submittedName>
</protein>
<keyword evidence="2" id="KW-1185">Reference proteome</keyword>
<gene>
    <name evidence="1" type="ORF">QFZ49_000285</name>
</gene>